<reference evidence="8 9" key="1">
    <citation type="submission" date="2024-04" db="EMBL/GenBank/DDBJ databases">
        <title>Defined microbial consortia suppress multidrug-resistant proinflammatory Enterobacteriaceae via ecological control.</title>
        <authorList>
            <person name="Furuichi M."/>
            <person name="Kawaguchi T."/>
            <person name="Pust M."/>
            <person name="Yasuma K."/>
            <person name="Plichta D."/>
            <person name="Hasegawa N."/>
            <person name="Ohya T."/>
            <person name="Bhattarai S."/>
            <person name="Sasajima S."/>
            <person name="Aoto Y."/>
            <person name="Tuganbaev T."/>
            <person name="Yaginuma M."/>
            <person name="Ueda M."/>
            <person name="Okahashi N."/>
            <person name="Amafuji K."/>
            <person name="Kiridooshi Y."/>
            <person name="Sugita K."/>
            <person name="Strazar M."/>
            <person name="Skelly A."/>
            <person name="Suda W."/>
            <person name="Hattori M."/>
            <person name="Nakamoto N."/>
            <person name="Caballero S."/>
            <person name="Norman J."/>
            <person name="Olle B."/>
            <person name="Tanoue T."/>
            <person name="Arita M."/>
            <person name="Bucci V."/>
            <person name="Atarashi K."/>
            <person name="Xavier R."/>
            <person name="Honda K."/>
        </authorList>
    </citation>
    <scope>NUCLEOTIDE SEQUENCE [LARGE SCALE GENOMIC DNA]</scope>
    <source>
        <strain evidence="9">k34-0107-D12</strain>
    </source>
</reference>
<dbReference type="PIRSF" id="PIRSF010631">
    <property type="entry name" value="A-rhamnsds"/>
    <property type="match status" value="1"/>
</dbReference>
<dbReference type="Gene3D" id="1.50.10.10">
    <property type="match status" value="1"/>
</dbReference>
<evidence type="ECO:0000256" key="2">
    <source>
        <dbReference type="ARBA" id="ARBA00012652"/>
    </source>
</evidence>
<evidence type="ECO:0000256" key="3">
    <source>
        <dbReference type="ARBA" id="ARBA00022801"/>
    </source>
</evidence>
<dbReference type="Pfam" id="PF17389">
    <property type="entry name" value="Bac_rhamnosid6H"/>
    <property type="match status" value="1"/>
</dbReference>
<evidence type="ECO:0000313" key="8">
    <source>
        <dbReference type="EMBL" id="GAA6498482.1"/>
    </source>
</evidence>
<evidence type="ECO:0000259" key="6">
    <source>
        <dbReference type="Pfam" id="PF17389"/>
    </source>
</evidence>
<proteinExistence type="predicted"/>
<dbReference type="InterPro" id="IPR016007">
    <property type="entry name" value="Alpha_rhamnosid"/>
</dbReference>
<keyword evidence="3" id="KW-0378">Hydrolase</keyword>
<dbReference type="Gene3D" id="2.60.420.10">
    <property type="entry name" value="Maltose phosphorylase, domain 3"/>
    <property type="match status" value="1"/>
</dbReference>
<dbReference type="InterPro" id="IPR035398">
    <property type="entry name" value="Bac_rhamnosid_C"/>
</dbReference>
<dbReference type="InterPro" id="IPR008902">
    <property type="entry name" value="Rhamnosid_concanavalin"/>
</dbReference>
<dbReference type="InterPro" id="IPR008928">
    <property type="entry name" value="6-hairpin_glycosidase_sf"/>
</dbReference>
<dbReference type="PANTHER" id="PTHR33307:SF6">
    <property type="entry name" value="ALPHA-RHAMNOSIDASE (EUROFUNG)-RELATED"/>
    <property type="match status" value="1"/>
</dbReference>
<dbReference type="Pfam" id="PF17390">
    <property type="entry name" value="Bac_rhamnosid_C"/>
    <property type="match status" value="1"/>
</dbReference>
<dbReference type="Pfam" id="PF08531">
    <property type="entry name" value="Bac_rhamnosid_N"/>
    <property type="match status" value="1"/>
</dbReference>
<comment type="caution">
    <text evidence="8">The sequence shown here is derived from an EMBL/GenBank/DDBJ whole genome shotgun (WGS) entry which is preliminary data.</text>
</comment>
<comment type="catalytic activity">
    <reaction evidence="1">
        <text>Hydrolysis of terminal non-reducing alpha-L-rhamnose residues in alpha-L-rhamnosides.</text>
        <dbReference type="EC" id="3.2.1.40"/>
    </reaction>
</comment>
<evidence type="ECO:0000256" key="1">
    <source>
        <dbReference type="ARBA" id="ARBA00001445"/>
    </source>
</evidence>
<protein>
    <recommendedName>
        <fullName evidence="2">alpha-L-rhamnosidase</fullName>
        <ecNumber evidence="2">3.2.1.40</ecNumber>
    </recommendedName>
</protein>
<organism evidence="8 9">
    <name type="scientific">Blautia parvula</name>
    <dbReference type="NCBI Taxonomy" id="2877527"/>
    <lineage>
        <taxon>Bacteria</taxon>
        <taxon>Bacillati</taxon>
        <taxon>Bacillota</taxon>
        <taxon>Clostridia</taxon>
        <taxon>Lachnospirales</taxon>
        <taxon>Lachnospiraceae</taxon>
        <taxon>Blautia</taxon>
    </lineage>
</organism>
<dbReference type="Proteomes" id="UP001600941">
    <property type="component" value="Unassembled WGS sequence"/>
</dbReference>
<name>A0ABQ0BPL8_9FIRM</name>
<keyword evidence="9" id="KW-1185">Reference proteome</keyword>
<sequence length="738" mass="83271">MEWYAKWIKPQTDTGDVCPLFQKYFFLEKPVKTARLFITALGTYEAVLNGSRVGEFVLAPGWTSYEKRLQYQAYDITNLLEKDNHISVTVGKGWYRSPMPGWSKSSVQEELKKSPAGLLAQLEITYEDGSVEYTVTDETWTFTESPVRFSEIYDGEIYDASMECGSSSAGSGSRDYGSAKPVCAFEGPTHTLIPQQGEEIREQERLTPICIFTTPKGEVVADFGQDITGYVEINLTAKAGETVELSHAEVLDKEGCFYTENYRTAKAQYLYICRDGQQSYKPKLTFFGFRYIRIDQFPGGTSAAKPENFTAVVIHSAMRRTGYFNCSNPLLNQLFDNVIWGQKGNFVDVPTDCPQRDERLGWTGDAQVFIRTACMNYDAEKFYTKWLADMMADQGPDGRVGHVIPDLLSEEPASSAWGDAAAICPWELYLAYGNKELLSSQFTLMKKWISYISTHTETEYLWTGGTHYGDWLGLDAPSGSYKGSTREDFIASAFYAYSTSLVIKAGKVLGEDVAEYEELYTKIVAAFRTAYPEYKTQTECILAAHFHLAEDCRAAADQLATMIKECGVKLQTGFVGTPYILHVLSDYGYSELAYSLLLRKEYPSWLYPVTKGATTIWEHWDGIMPDGNFWSADMNSFNHYAYGSVADWIYSVAGGIRRIPEFPGYEKVKIAPVPDERLDWLSVTLDTRHGKIYSGWKRAGNVWRYEITTPVDAVVVIDGKEQQVTKGTYLFYSEIERA</sequence>
<feature type="domain" description="Alpha-L-rhamnosidase C-terminal" evidence="7">
    <location>
        <begin position="655"/>
        <end position="724"/>
    </location>
</feature>
<evidence type="ECO:0000259" key="7">
    <source>
        <dbReference type="Pfam" id="PF17390"/>
    </source>
</evidence>
<evidence type="ECO:0000259" key="4">
    <source>
        <dbReference type="Pfam" id="PF05592"/>
    </source>
</evidence>
<feature type="domain" description="Alpha-L-rhamnosidase concanavalin-like" evidence="4">
    <location>
        <begin position="213"/>
        <end position="315"/>
    </location>
</feature>
<dbReference type="InterPro" id="IPR013737">
    <property type="entry name" value="Bac_rhamnosid_N"/>
</dbReference>
<evidence type="ECO:0000259" key="5">
    <source>
        <dbReference type="Pfam" id="PF08531"/>
    </source>
</evidence>
<dbReference type="SUPFAM" id="SSF48208">
    <property type="entry name" value="Six-hairpin glycosidases"/>
    <property type="match status" value="1"/>
</dbReference>
<dbReference type="Pfam" id="PF05592">
    <property type="entry name" value="Bac_rhamnosid"/>
    <property type="match status" value="1"/>
</dbReference>
<accession>A0ABQ0BPL8</accession>
<dbReference type="RefSeq" id="WP_227210418.1">
    <property type="nucleotide sequence ID" value="NZ_BAABZQ010000001.1"/>
</dbReference>
<dbReference type="Gene3D" id="2.60.120.260">
    <property type="entry name" value="Galactose-binding domain-like"/>
    <property type="match status" value="2"/>
</dbReference>
<gene>
    <name evidence="8" type="ORF">K340107D12_12980</name>
</gene>
<evidence type="ECO:0000313" key="9">
    <source>
        <dbReference type="Proteomes" id="UP001600941"/>
    </source>
</evidence>
<feature type="domain" description="Alpha-L-rhamnosidase six-hairpin glycosidase" evidence="6">
    <location>
        <begin position="319"/>
        <end position="651"/>
    </location>
</feature>
<dbReference type="InterPro" id="IPR012341">
    <property type="entry name" value="6hp_glycosidase-like_sf"/>
</dbReference>
<feature type="domain" description="Bacterial alpha-L-rhamnosidase N-terminal" evidence="5">
    <location>
        <begin position="29"/>
        <end position="203"/>
    </location>
</feature>
<dbReference type="EMBL" id="BAABZQ010000001">
    <property type="protein sequence ID" value="GAA6498482.1"/>
    <property type="molecule type" value="Genomic_DNA"/>
</dbReference>
<dbReference type="PANTHER" id="PTHR33307">
    <property type="entry name" value="ALPHA-RHAMNOSIDASE (EUROFUNG)"/>
    <property type="match status" value="1"/>
</dbReference>
<dbReference type="EC" id="3.2.1.40" evidence="2"/>
<dbReference type="InterPro" id="IPR035396">
    <property type="entry name" value="Bac_rhamnosid6H"/>
</dbReference>